<keyword evidence="3" id="KW-1185">Reference proteome</keyword>
<gene>
    <name evidence="2" type="ORF">GCM10009090_17690</name>
</gene>
<evidence type="ECO:0000256" key="1">
    <source>
        <dbReference type="SAM" id="MobiDB-lite"/>
    </source>
</evidence>
<protein>
    <submittedName>
        <fullName evidence="2">Uncharacterized protein</fullName>
    </submittedName>
</protein>
<dbReference type="AlphaFoldDB" id="A0A919F866"/>
<feature type="region of interest" description="Disordered" evidence="1">
    <location>
        <begin position="1"/>
        <end position="25"/>
    </location>
</feature>
<reference evidence="2" key="1">
    <citation type="journal article" date="2014" name="Int. J. Syst. Evol. Microbiol.">
        <title>Complete genome sequence of Corynebacterium casei LMG S-19264T (=DSM 44701T), isolated from a smear-ripened cheese.</title>
        <authorList>
            <consortium name="US DOE Joint Genome Institute (JGI-PGF)"/>
            <person name="Walter F."/>
            <person name="Albersmeier A."/>
            <person name="Kalinowski J."/>
            <person name="Ruckert C."/>
        </authorList>
    </citation>
    <scope>NUCLEOTIDE SEQUENCE</scope>
    <source>
        <strain evidence="2">JCM 13306</strain>
    </source>
</reference>
<accession>A0A919F866</accession>
<dbReference type="EMBL" id="BNBA01000011">
    <property type="protein sequence ID" value="GHH52986.1"/>
    <property type="molecule type" value="Genomic_DNA"/>
</dbReference>
<evidence type="ECO:0000313" key="3">
    <source>
        <dbReference type="Proteomes" id="UP000623958"/>
    </source>
</evidence>
<proteinExistence type="predicted"/>
<dbReference type="RefSeq" id="WP_434029146.1">
    <property type="nucleotide sequence ID" value="NZ_BNBA01000011.1"/>
</dbReference>
<reference evidence="2" key="2">
    <citation type="submission" date="2020-09" db="EMBL/GenBank/DDBJ databases">
        <authorList>
            <person name="Sun Q."/>
            <person name="Ohkuma M."/>
        </authorList>
    </citation>
    <scope>NUCLEOTIDE SEQUENCE</scope>
    <source>
        <strain evidence="2">JCM 13306</strain>
    </source>
</reference>
<comment type="caution">
    <text evidence="2">The sequence shown here is derived from an EMBL/GenBank/DDBJ whole genome shotgun (WGS) entry which is preliminary data.</text>
</comment>
<sequence length="45" mass="4616">MENNEHETSYSAHDMTSAAAGAPRPADNTLAACRAALSRVQGGGK</sequence>
<name>A0A919F866_9XANT</name>
<dbReference type="Proteomes" id="UP000623958">
    <property type="component" value="Unassembled WGS sequence"/>
</dbReference>
<evidence type="ECO:0000313" key="2">
    <source>
        <dbReference type="EMBL" id="GHH52986.1"/>
    </source>
</evidence>
<organism evidence="2 3">
    <name type="scientific">Xanthomonas boreopolis</name>
    <dbReference type="NCBI Taxonomy" id="86183"/>
    <lineage>
        <taxon>Bacteria</taxon>
        <taxon>Pseudomonadati</taxon>
        <taxon>Pseudomonadota</taxon>
        <taxon>Gammaproteobacteria</taxon>
        <taxon>Lysobacterales</taxon>
        <taxon>Lysobacteraceae</taxon>
        <taxon>Xanthomonas</taxon>
    </lineage>
</organism>